<dbReference type="RefSeq" id="WP_220210738.1">
    <property type="nucleotide sequence ID" value="NZ_BNJK01000002.1"/>
</dbReference>
<dbReference type="EMBL" id="BNJK01000002">
    <property type="protein sequence ID" value="GHP00163.1"/>
    <property type="molecule type" value="Genomic_DNA"/>
</dbReference>
<gene>
    <name evidence="2" type="ORF">KSF_102100</name>
</gene>
<dbReference type="AlphaFoldDB" id="A0A8J3N6A4"/>
<evidence type="ECO:0000313" key="3">
    <source>
        <dbReference type="Proteomes" id="UP000597444"/>
    </source>
</evidence>
<feature type="region of interest" description="Disordered" evidence="1">
    <location>
        <begin position="68"/>
        <end position="89"/>
    </location>
</feature>
<dbReference type="Proteomes" id="UP000597444">
    <property type="component" value="Unassembled WGS sequence"/>
</dbReference>
<accession>A0A8J3N6A4</accession>
<evidence type="ECO:0000313" key="2">
    <source>
        <dbReference type="EMBL" id="GHP00163.1"/>
    </source>
</evidence>
<reference evidence="2" key="1">
    <citation type="submission" date="2020-10" db="EMBL/GenBank/DDBJ databases">
        <title>Taxonomic study of unclassified bacteria belonging to the class Ktedonobacteria.</title>
        <authorList>
            <person name="Yabe S."/>
            <person name="Wang C.M."/>
            <person name="Zheng Y."/>
            <person name="Sakai Y."/>
            <person name="Cavaletti L."/>
            <person name="Monciardini P."/>
            <person name="Donadio S."/>
        </authorList>
    </citation>
    <scope>NUCLEOTIDE SEQUENCE</scope>
    <source>
        <strain evidence="2">ID150040</strain>
    </source>
</reference>
<evidence type="ECO:0000256" key="1">
    <source>
        <dbReference type="SAM" id="MobiDB-lite"/>
    </source>
</evidence>
<sequence>MYRSLLNVLSVWQDKETAQLVGIALLKQFDALERNQEQDKAAVLKALARLTHMQPTLIESLRISLSQKSIAQSSTPRTRTDGILGKGAALSKRRSESLLRDRLK</sequence>
<comment type="caution">
    <text evidence="2">The sequence shown here is derived from an EMBL/GenBank/DDBJ whole genome shotgun (WGS) entry which is preliminary data.</text>
</comment>
<organism evidence="2 3">
    <name type="scientific">Reticulibacter mediterranei</name>
    <dbReference type="NCBI Taxonomy" id="2778369"/>
    <lineage>
        <taxon>Bacteria</taxon>
        <taxon>Bacillati</taxon>
        <taxon>Chloroflexota</taxon>
        <taxon>Ktedonobacteria</taxon>
        <taxon>Ktedonobacterales</taxon>
        <taxon>Reticulibacteraceae</taxon>
        <taxon>Reticulibacter</taxon>
    </lineage>
</organism>
<protein>
    <submittedName>
        <fullName evidence="2">Uncharacterized protein</fullName>
    </submittedName>
</protein>
<proteinExistence type="predicted"/>
<feature type="compositionally biased region" description="Polar residues" evidence="1">
    <location>
        <begin position="68"/>
        <end position="77"/>
    </location>
</feature>
<name>A0A8J3N6A4_9CHLR</name>
<keyword evidence="3" id="KW-1185">Reference proteome</keyword>